<evidence type="ECO:0000256" key="7">
    <source>
        <dbReference type="SAM" id="Phobius"/>
    </source>
</evidence>
<gene>
    <name evidence="8" type="ORF">LIER_18459</name>
</gene>
<feature type="region of interest" description="Disordered" evidence="6">
    <location>
        <begin position="854"/>
        <end position="882"/>
    </location>
</feature>
<feature type="region of interest" description="Disordered" evidence="6">
    <location>
        <begin position="896"/>
        <end position="916"/>
    </location>
</feature>
<dbReference type="PRINTS" id="PR00447">
    <property type="entry name" value="NATRESASSCMP"/>
</dbReference>
<evidence type="ECO:0000256" key="1">
    <source>
        <dbReference type="ARBA" id="ARBA00004141"/>
    </source>
</evidence>
<dbReference type="PANTHER" id="PTHR11706">
    <property type="entry name" value="SOLUTE CARRIER PROTEIN FAMILY 11 MEMBER"/>
    <property type="match status" value="1"/>
</dbReference>
<feature type="transmembrane region" description="Helical" evidence="7">
    <location>
        <begin position="398"/>
        <end position="419"/>
    </location>
</feature>
<dbReference type="GO" id="GO:0034755">
    <property type="term" value="P:iron ion transmembrane transport"/>
    <property type="evidence" value="ECO:0007669"/>
    <property type="project" value="TreeGrafter"/>
</dbReference>
<proteinExistence type="inferred from homology"/>
<dbReference type="Pfam" id="PF01566">
    <property type="entry name" value="Nramp"/>
    <property type="match status" value="1"/>
</dbReference>
<dbReference type="GO" id="GO:0005886">
    <property type="term" value="C:plasma membrane"/>
    <property type="evidence" value="ECO:0007669"/>
    <property type="project" value="TreeGrafter"/>
</dbReference>
<feature type="transmembrane region" description="Helical" evidence="7">
    <location>
        <begin position="54"/>
        <end position="73"/>
    </location>
</feature>
<name>A0AAV3QH80_LITER</name>
<comment type="caution">
    <text evidence="8">The sequence shown here is derived from an EMBL/GenBank/DDBJ whole genome shotgun (WGS) entry which is preliminary data.</text>
</comment>
<feature type="transmembrane region" description="Helical" evidence="7">
    <location>
        <begin position="198"/>
        <end position="216"/>
    </location>
</feature>
<dbReference type="InterPro" id="IPR017187">
    <property type="entry name" value="EIN2"/>
</dbReference>
<feature type="compositionally biased region" description="Polar residues" evidence="6">
    <location>
        <begin position="732"/>
        <end position="755"/>
    </location>
</feature>
<dbReference type="GO" id="GO:0015086">
    <property type="term" value="F:cadmium ion transmembrane transporter activity"/>
    <property type="evidence" value="ECO:0007669"/>
    <property type="project" value="TreeGrafter"/>
</dbReference>
<protein>
    <submittedName>
        <fullName evidence="8">Secondary carrier transporter</fullName>
    </submittedName>
</protein>
<feature type="region of interest" description="Disordered" evidence="6">
    <location>
        <begin position="731"/>
        <end position="755"/>
    </location>
</feature>
<feature type="compositionally biased region" description="Polar residues" evidence="6">
    <location>
        <begin position="854"/>
        <end position="879"/>
    </location>
</feature>
<feature type="transmembrane region" description="Helical" evidence="7">
    <location>
        <begin position="94"/>
        <end position="119"/>
    </location>
</feature>
<feature type="transmembrane region" description="Helical" evidence="7">
    <location>
        <begin position="290"/>
        <end position="313"/>
    </location>
</feature>
<evidence type="ECO:0000256" key="6">
    <source>
        <dbReference type="SAM" id="MobiDB-lite"/>
    </source>
</evidence>
<keyword evidence="3 7" id="KW-0812">Transmembrane</keyword>
<reference evidence="8 9" key="1">
    <citation type="submission" date="2024-01" db="EMBL/GenBank/DDBJ databases">
        <title>The complete chloroplast genome sequence of Lithospermum erythrorhizon: insights into the phylogenetic relationship among Boraginaceae species and the maternal lineages of purple gromwells.</title>
        <authorList>
            <person name="Okada T."/>
            <person name="Watanabe K."/>
        </authorList>
    </citation>
    <scope>NUCLEOTIDE SEQUENCE [LARGE SCALE GENOMIC DNA]</scope>
</reference>
<feature type="transmembrane region" description="Helical" evidence="7">
    <location>
        <begin position="439"/>
        <end position="460"/>
    </location>
</feature>
<comment type="similarity">
    <text evidence="2">Belongs to the NRAMP (TC 2.A.55) family.</text>
</comment>
<evidence type="ECO:0000256" key="2">
    <source>
        <dbReference type="ARBA" id="ARBA00009965"/>
    </source>
</evidence>
<dbReference type="EMBL" id="BAABME010004431">
    <property type="protein sequence ID" value="GAA0162351.1"/>
    <property type="molecule type" value="Genomic_DNA"/>
</dbReference>
<feature type="transmembrane region" description="Helical" evidence="7">
    <location>
        <begin position="237"/>
        <end position="257"/>
    </location>
</feature>
<evidence type="ECO:0000313" key="8">
    <source>
        <dbReference type="EMBL" id="GAA0162351.1"/>
    </source>
</evidence>
<dbReference type="InterPro" id="IPR001046">
    <property type="entry name" value="NRAMP_fam"/>
</dbReference>
<feature type="transmembrane region" description="Helical" evidence="7">
    <location>
        <begin position="125"/>
        <end position="146"/>
    </location>
</feature>
<evidence type="ECO:0000256" key="4">
    <source>
        <dbReference type="ARBA" id="ARBA00022989"/>
    </source>
</evidence>
<evidence type="ECO:0000256" key="3">
    <source>
        <dbReference type="ARBA" id="ARBA00022692"/>
    </source>
</evidence>
<dbReference type="NCBIfam" id="NF037982">
    <property type="entry name" value="Nramp_1"/>
    <property type="match status" value="1"/>
</dbReference>
<feature type="region of interest" description="Disordered" evidence="6">
    <location>
        <begin position="583"/>
        <end position="661"/>
    </location>
</feature>
<keyword evidence="9" id="KW-1185">Reference proteome</keyword>
<feature type="compositionally biased region" description="Polar residues" evidence="6">
    <location>
        <begin position="906"/>
        <end position="915"/>
    </location>
</feature>
<keyword evidence="5 7" id="KW-0472">Membrane</keyword>
<accession>A0AAV3QH80</accession>
<keyword evidence="4 7" id="KW-1133">Transmembrane helix</keyword>
<dbReference type="GO" id="GO:0005384">
    <property type="term" value="F:manganese ion transmembrane transporter activity"/>
    <property type="evidence" value="ECO:0007669"/>
    <property type="project" value="TreeGrafter"/>
</dbReference>
<feature type="transmembrane region" description="Helical" evidence="7">
    <location>
        <begin position="158"/>
        <end position="178"/>
    </location>
</feature>
<dbReference type="PANTHER" id="PTHR11706:SF75">
    <property type="entry name" value="ETHYLENE-INSENSITIVE PROTEIN 2"/>
    <property type="match status" value="1"/>
</dbReference>
<feature type="transmembrane region" description="Helical" evidence="7">
    <location>
        <begin position="358"/>
        <end position="378"/>
    </location>
</feature>
<feature type="compositionally biased region" description="Basic and acidic residues" evidence="6">
    <location>
        <begin position="611"/>
        <end position="629"/>
    </location>
</feature>
<evidence type="ECO:0000256" key="5">
    <source>
        <dbReference type="ARBA" id="ARBA00023136"/>
    </source>
</evidence>
<organism evidence="8 9">
    <name type="scientific">Lithospermum erythrorhizon</name>
    <name type="common">Purple gromwell</name>
    <name type="synonym">Lithospermum officinale var. erythrorhizon</name>
    <dbReference type="NCBI Taxonomy" id="34254"/>
    <lineage>
        <taxon>Eukaryota</taxon>
        <taxon>Viridiplantae</taxon>
        <taxon>Streptophyta</taxon>
        <taxon>Embryophyta</taxon>
        <taxon>Tracheophyta</taxon>
        <taxon>Spermatophyta</taxon>
        <taxon>Magnoliopsida</taxon>
        <taxon>eudicotyledons</taxon>
        <taxon>Gunneridae</taxon>
        <taxon>Pentapetalae</taxon>
        <taxon>asterids</taxon>
        <taxon>lamiids</taxon>
        <taxon>Boraginales</taxon>
        <taxon>Boraginaceae</taxon>
        <taxon>Boraginoideae</taxon>
        <taxon>Lithospermeae</taxon>
        <taxon>Lithospermum</taxon>
    </lineage>
</organism>
<sequence length="1289" mass="142056">MESKYETLGNNGWSRLLQRFISPLLPSLLVSVSYVDPGKFSAAVEGGSRFGNDLVWLVLFFNVAAILCQYLSAHVAIATGKDLTQMCNEEYDKITCFFLGVQAELSMILLELTMVLGAAHGINSIFGTDLFTCVFLTMMAAFLFPLFAVVHENAKAKILYIFLALAVVMLYFIGVLVGQPDASFSFGGVVHKVGGESAFVLMGLLGASIMPHNFYLHSSVVQRQQGTSHLSKDAACYEQFFVTAGIFSCIFMLNYALMNLAANVFYSAGLVVLTFQDGLSLLDQVYRSSLVPFALVLILFFSNQIVALTWNYARRMVIHEFLGIDIPVWLHHSTIRIIAVVPALFCVWNAGAEGLYHLLVFSQILVALMLPSSVIPLFRIASSRALMGACKISRVLEFMALLTFICMICLKAIFVKEMVFGNSDWASTLRWSIENDVPVPYVTLLVIASSSFCFMLWLAATPLKSASSGSDAHVWEFQTSLPESLAEKYENDSEPMYPEKPIQMLEPTAVMEKTMDNNNLQNMSPVVDVKLPETLLDSENFLHLSSEKNKSEVPLSGSFTEDPAVVSSREKILEDAACTEVTDGVLHDTGDPKSIFHQVSEKPLVEGGSRNNKDGEHSREHEEGRKDESENSFSLSSDGPASFKSLHGISEETGSGTGSLSRLAGLGRAARRQMTLILDEFWGQLFDFHGQPTQEARAKKLDVLLGVNSKVNAKSSPVSVKQESRKDLLGYYSSSRGQGSESLTNSSLYNSPQQQLGQGYSEVSYGVQQGSSPMFSTHMQSLDSYVPNSRPNSFDASERRYSSLRAPATSEGYNQQPATVHGYQLQAYIERIAKERGSAYLNGRDLFAPNSASSLTSRYGDSVQRSSGTKPQSSLSNQIPPGFQNVVLSRNSLSQAQRPYYDHSSPKNAETTGSPVATKKYYSLPDISGLRIPHRDTLTTGSTSQWDNSMGSSYLSPISSFDRNSLSSPLAGRRPVGFSGHSPSEVCRDAFSLQFSSGSASGSIWSRQPYEQFGVAEKSSFGKGEHIGMIDRSNIEETPSAVDVERKLIQSFRYCILRLLKLEGSDWLFTQNDGADEDLIDRIAARERFHHEAETNQMNQSLDTDPHFLSERKSASSLQSDESDYPKSIISLSPYCGEGCIYRADLIVSFGLWCIHRILELSLMESRPELWGKYTYVLNRLQGIVDLAFLNARPPPTPCFCLDILPQWQQKSKMETANGSLPPTSKIGRGKPTTGAMMLELVKDVEIAISSRKGRSGTAAGDVAFPKGKENLASVLKRYKRRLSSKPTA</sequence>
<evidence type="ECO:0000313" key="9">
    <source>
        <dbReference type="Proteomes" id="UP001454036"/>
    </source>
</evidence>
<comment type="subcellular location">
    <subcellularLocation>
        <location evidence="1">Membrane</location>
        <topology evidence="1">Multi-pass membrane protein</topology>
    </subcellularLocation>
</comment>
<dbReference type="GO" id="GO:0009873">
    <property type="term" value="P:ethylene-activated signaling pathway"/>
    <property type="evidence" value="ECO:0007669"/>
    <property type="project" value="InterPro"/>
</dbReference>
<dbReference type="Proteomes" id="UP001454036">
    <property type="component" value="Unassembled WGS sequence"/>
</dbReference>
<dbReference type="PIRSF" id="PIRSF037378">
    <property type="entry name" value="EIN2"/>
    <property type="match status" value="1"/>
</dbReference>
<feature type="transmembrane region" description="Helical" evidence="7">
    <location>
        <begin position="334"/>
        <end position="352"/>
    </location>
</feature>